<accession>A0ABV5IQ69</accession>
<dbReference type="EMBL" id="JBHMEI010000039">
    <property type="protein sequence ID" value="MFB9206656.1"/>
    <property type="molecule type" value="Genomic_DNA"/>
</dbReference>
<keyword evidence="2" id="KW-1185">Reference proteome</keyword>
<evidence type="ECO:0000313" key="1">
    <source>
        <dbReference type="EMBL" id="MFB9206656.1"/>
    </source>
</evidence>
<organism evidence="1 2">
    <name type="scientific">Nonomuraea spiralis</name>
    <dbReference type="NCBI Taxonomy" id="46182"/>
    <lineage>
        <taxon>Bacteria</taxon>
        <taxon>Bacillati</taxon>
        <taxon>Actinomycetota</taxon>
        <taxon>Actinomycetes</taxon>
        <taxon>Streptosporangiales</taxon>
        <taxon>Streptosporangiaceae</taxon>
        <taxon>Nonomuraea</taxon>
    </lineage>
</organism>
<proteinExistence type="predicted"/>
<evidence type="ECO:0000313" key="2">
    <source>
        <dbReference type="Proteomes" id="UP001589647"/>
    </source>
</evidence>
<dbReference type="RefSeq" id="WP_189650711.1">
    <property type="nucleotide sequence ID" value="NZ_BMRC01000015.1"/>
</dbReference>
<reference evidence="1 2" key="1">
    <citation type="submission" date="2024-09" db="EMBL/GenBank/DDBJ databases">
        <authorList>
            <person name="Sun Q."/>
            <person name="Mori K."/>
        </authorList>
    </citation>
    <scope>NUCLEOTIDE SEQUENCE [LARGE SCALE GENOMIC DNA]</scope>
    <source>
        <strain evidence="1 2">CCM 3426</strain>
    </source>
</reference>
<name>A0ABV5IQ69_9ACTN</name>
<protein>
    <submittedName>
        <fullName evidence="1">Uncharacterized protein</fullName>
    </submittedName>
</protein>
<comment type="caution">
    <text evidence="1">The sequence shown here is derived from an EMBL/GenBank/DDBJ whole genome shotgun (WGS) entry which is preliminary data.</text>
</comment>
<sequence length="50" mass="5549">MFGSPARITLWTQVTNLVVEVAGRSRQVTPEVRRRAVVAVRQAVRYLPGG</sequence>
<gene>
    <name evidence="1" type="ORF">ACFFV7_36060</name>
</gene>
<dbReference type="Proteomes" id="UP001589647">
    <property type="component" value="Unassembled WGS sequence"/>
</dbReference>